<keyword evidence="1" id="KW-0732">Signal</keyword>
<reference evidence="2 3" key="1">
    <citation type="submission" date="2010-12" db="EMBL/GenBank/DDBJ databases">
        <title>Complete sequence of Bacillus cellulosilyticus DSM 2522.</title>
        <authorList>
            <consortium name="US DOE Joint Genome Institute"/>
            <person name="Lucas S."/>
            <person name="Copeland A."/>
            <person name="Lapidus A."/>
            <person name="Cheng J.-F."/>
            <person name="Bruce D."/>
            <person name="Goodwin L."/>
            <person name="Pitluck S."/>
            <person name="Chertkov O."/>
            <person name="Detter J.C."/>
            <person name="Han C."/>
            <person name="Tapia R."/>
            <person name="Land M."/>
            <person name="Hauser L."/>
            <person name="Jeffries C."/>
            <person name="Kyrpides N."/>
            <person name="Ivanova N."/>
            <person name="Mikhailova N."/>
            <person name="Brumm P."/>
            <person name="Mead D."/>
            <person name="Woyke T."/>
        </authorList>
    </citation>
    <scope>NUCLEOTIDE SEQUENCE [LARGE SCALE GENOMIC DNA]</scope>
    <source>
        <strain evidence="3">ATCC 21833 / DSM 2522 / FERM P-1141 / JCM 9156 / N-4</strain>
    </source>
</reference>
<dbReference type="RefSeq" id="WP_013488909.1">
    <property type="nucleotide sequence ID" value="NC_014829.1"/>
</dbReference>
<proteinExistence type="predicted"/>
<dbReference type="Proteomes" id="UP000001401">
    <property type="component" value="Chromosome"/>
</dbReference>
<evidence type="ECO:0000256" key="1">
    <source>
        <dbReference type="SAM" id="SignalP"/>
    </source>
</evidence>
<accession>E6TR62</accession>
<dbReference type="KEGG" id="bco:Bcell_2314"/>
<dbReference type="EMBL" id="CP002394">
    <property type="protein sequence ID" value="ADU30574.1"/>
    <property type="molecule type" value="Genomic_DNA"/>
</dbReference>
<dbReference type="PROSITE" id="PS51257">
    <property type="entry name" value="PROKAR_LIPOPROTEIN"/>
    <property type="match status" value="1"/>
</dbReference>
<name>E6TR62_EVAC2</name>
<keyword evidence="3" id="KW-1185">Reference proteome</keyword>
<dbReference type="Gene3D" id="2.60.40.420">
    <property type="entry name" value="Cupredoxins - blue copper proteins"/>
    <property type="match status" value="1"/>
</dbReference>
<feature type="signal peptide" evidence="1">
    <location>
        <begin position="1"/>
        <end position="21"/>
    </location>
</feature>
<dbReference type="eggNOG" id="COG3794">
    <property type="taxonomic scope" value="Bacteria"/>
</dbReference>
<evidence type="ECO:0000313" key="3">
    <source>
        <dbReference type="Proteomes" id="UP000001401"/>
    </source>
</evidence>
<protein>
    <submittedName>
        <fullName evidence="2">Cytochrome c oxidase subunit II</fullName>
    </submittedName>
</protein>
<sequence precursor="true">MVKIFLTGLFVFIMLVTTACGGNENGVSSNNTETREGSEITVVATNWDFDQETYTVPAGEVTVNLVNEEGFHGIKIDDTSISIEGEGSYTASLEPGEYRIWCSIPCGEGHDVMEATLIVE</sequence>
<dbReference type="AlphaFoldDB" id="E6TR62"/>
<dbReference type="OrthoDB" id="279535at2"/>
<dbReference type="STRING" id="649639.Bcell_2314"/>
<organism evidence="2 3">
    <name type="scientific">Evansella cellulosilytica (strain ATCC 21833 / DSM 2522 / FERM P-1141 / JCM 9156 / N-4)</name>
    <name type="common">Bacillus cellulosilyticus</name>
    <dbReference type="NCBI Taxonomy" id="649639"/>
    <lineage>
        <taxon>Bacteria</taxon>
        <taxon>Bacillati</taxon>
        <taxon>Bacillota</taxon>
        <taxon>Bacilli</taxon>
        <taxon>Bacillales</taxon>
        <taxon>Bacillaceae</taxon>
        <taxon>Evansella</taxon>
    </lineage>
</organism>
<feature type="chain" id="PRO_5003212213" evidence="1">
    <location>
        <begin position="22"/>
        <end position="120"/>
    </location>
</feature>
<dbReference type="HOGENOM" id="CLU_143985_1_0_9"/>
<evidence type="ECO:0000313" key="2">
    <source>
        <dbReference type="EMBL" id="ADU30574.1"/>
    </source>
</evidence>
<gene>
    <name evidence="2" type="ordered locus">Bcell_2314</name>
</gene>
<dbReference type="InterPro" id="IPR008972">
    <property type="entry name" value="Cupredoxin"/>
</dbReference>
<dbReference type="SUPFAM" id="SSF49503">
    <property type="entry name" value="Cupredoxins"/>
    <property type="match status" value="1"/>
</dbReference>